<keyword evidence="3" id="KW-1185">Reference proteome</keyword>
<dbReference type="RefSeq" id="WP_141370155.1">
    <property type="nucleotide sequence ID" value="NZ_BJLQ01000014.1"/>
</dbReference>
<dbReference type="EMBL" id="BJLQ01000014">
    <property type="protein sequence ID" value="GEA84372.1"/>
    <property type="molecule type" value="Genomic_DNA"/>
</dbReference>
<evidence type="ECO:0000313" key="3">
    <source>
        <dbReference type="Proteomes" id="UP000320461"/>
    </source>
</evidence>
<feature type="region of interest" description="Disordered" evidence="1">
    <location>
        <begin position="273"/>
        <end position="296"/>
    </location>
</feature>
<dbReference type="AlphaFoldDB" id="A0A4Y3KK26"/>
<dbReference type="Proteomes" id="UP000320461">
    <property type="component" value="Unassembled WGS sequence"/>
</dbReference>
<evidence type="ECO:0000313" key="2">
    <source>
        <dbReference type="EMBL" id="GEA84372.1"/>
    </source>
</evidence>
<comment type="caution">
    <text evidence="2">The sequence shown here is derived from an EMBL/GenBank/DDBJ whole genome shotgun (WGS) entry which is preliminary data.</text>
</comment>
<dbReference type="OrthoDB" id="4829882at2"/>
<evidence type="ECO:0000256" key="1">
    <source>
        <dbReference type="SAM" id="MobiDB-lite"/>
    </source>
</evidence>
<sequence>MNAPSVGFVPVEATMTLVAPVSYLVAQGVTIPPSGYVLATPWRPVAGATGARVDSAVLTVDPVTAGTGRDLGVVTPAKNPTTSITVTPPDPRVPTRGLTIPSLRSAPDGEALPLSADLHLVVQQAGSPVVAVPPLPGDHYLPAQLTGGDISGSLLTLPDLLGPLTVTVGAGRTLDELTSLSFAHGDVRLAAAPMPVGLHVIGPDGDEQLAVPGPLRSTLTHDLAPALQRHLAAAVTAPAPGTAPVTLRSDAAGNALVRLDVTGFVIERTVEGRPSVESEGLPTSVPRPGVAPGRAPTRTRADVTVTHHGAALHPSSDPVPTADADVGGVAVHDAPVTRRIAAATLAGEQLVRVAVVGWPHGETDLALGVAGANLTASALPGADGRGAPAVVWFALPAPVAVDGPVEVTLRATRGTFRWFDPPGGSGPAVRVAVASSPVGTAVVVGGVRVDLTGPTTTLTGLSLAGTDGWEVATDQLCTVALSNAVMEFAP</sequence>
<accession>A0A4Y3KK26</accession>
<organism evidence="2 3">
    <name type="scientific">Cellulomonas gelida</name>
    <dbReference type="NCBI Taxonomy" id="1712"/>
    <lineage>
        <taxon>Bacteria</taxon>
        <taxon>Bacillati</taxon>
        <taxon>Actinomycetota</taxon>
        <taxon>Actinomycetes</taxon>
        <taxon>Micrococcales</taxon>
        <taxon>Cellulomonadaceae</taxon>
        <taxon>Cellulomonas</taxon>
    </lineage>
</organism>
<proteinExistence type="predicted"/>
<reference evidence="2 3" key="1">
    <citation type="submission" date="2019-06" db="EMBL/GenBank/DDBJ databases">
        <title>Whole genome shotgun sequence of Cellulomonas gelida NBRC 3748.</title>
        <authorList>
            <person name="Hosoyama A."/>
            <person name="Uohara A."/>
            <person name="Ohji S."/>
            <person name="Ichikawa N."/>
        </authorList>
    </citation>
    <scope>NUCLEOTIDE SEQUENCE [LARGE SCALE GENOMIC DNA]</scope>
    <source>
        <strain evidence="2 3">NBRC 3748</strain>
    </source>
</reference>
<name>A0A4Y3KK26_9CELL</name>
<protein>
    <submittedName>
        <fullName evidence="2">Uncharacterized protein</fullName>
    </submittedName>
</protein>
<gene>
    <name evidence="2" type="ORF">CGE01nite_16230</name>
</gene>